<dbReference type="EMBL" id="LS423452">
    <property type="protein sequence ID" value="SPS05341.1"/>
    <property type="molecule type" value="Genomic_DNA"/>
</dbReference>
<dbReference type="AlphaFoldDB" id="A0A2X0SD77"/>
<organism evidence="1">
    <name type="scientific">Candidatus Nitrotoga fabula</name>
    <dbReference type="NCBI Taxonomy" id="2182327"/>
    <lineage>
        <taxon>Bacteria</taxon>
        <taxon>Pseudomonadati</taxon>
        <taxon>Pseudomonadota</taxon>
        <taxon>Betaproteobacteria</taxon>
        <taxon>Nitrosomonadales</taxon>
        <taxon>Gallionellaceae</taxon>
        <taxon>Candidatus Nitrotoga</taxon>
    </lineage>
</organism>
<gene>
    <name evidence="1" type="ORF">NITFAB_0931</name>
</gene>
<reference evidence="1" key="1">
    <citation type="submission" date="2018-05" db="EMBL/GenBank/DDBJ databases">
        <authorList>
            <person name="Lanie J.A."/>
            <person name="Ng W.-L."/>
            <person name="Kazmierczak K.M."/>
            <person name="Andrzejewski T.M."/>
            <person name="Davidsen T.M."/>
            <person name="Wayne K.J."/>
            <person name="Tettelin H."/>
            <person name="Glass J.I."/>
            <person name="Rusch D."/>
            <person name="Podicherti R."/>
            <person name="Tsui H.-C.T."/>
            <person name="Winkler M.E."/>
        </authorList>
    </citation>
    <scope>NUCLEOTIDE SEQUENCE</scope>
    <source>
        <strain evidence="1">KNB</strain>
    </source>
</reference>
<name>A0A2X0SD77_9PROT</name>
<protein>
    <submittedName>
        <fullName evidence="1">Uncharacterized protein</fullName>
    </submittedName>
</protein>
<sequence length="50" mass="5818">MAWLGFFCYLLFLQGILLGLSHSGVARFRLLYEWRHAWLILDGDMEGMGL</sequence>
<proteinExistence type="predicted"/>
<accession>A0A2X0SD77</accession>
<evidence type="ECO:0000313" key="1">
    <source>
        <dbReference type="EMBL" id="SPS05341.1"/>
    </source>
</evidence>